<evidence type="ECO:0000256" key="1">
    <source>
        <dbReference type="ARBA" id="ARBA00022574"/>
    </source>
</evidence>
<dbReference type="InterPro" id="IPR036322">
    <property type="entry name" value="WD40_repeat_dom_sf"/>
</dbReference>
<accession>A0A670YQ61</accession>
<dbReference type="AlphaFoldDB" id="A0A670YQ61"/>
<feature type="repeat" description="WD" evidence="3">
    <location>
        <begin position="53"/>
        <end position="94"/>
    </location>
</feature>
<dbReference type="SMART" id="SM00320">
    <property type="entry name" value="WD40"/>
    <property type="match status" value="4"/>
</dbReference>
<reference evidence="4" key="2">
    <citation type="submission" date="2025-09" db="UniProtKB">
        <authorList>
            <consortium name="Ensembl"/>
        </authorList>
    </citation>
    <scope>IDENTIFICATION</scope>
</reference>
<dbReference type="GeneTree" id="ENSGT00940000162537"/>
<protein>
    <submittedName>
        <fullName evidence="4">Dynein assembly factor with WD repeats 1</fullName>
    </submittedName>
</protein>
<dbReference type="SUPFAM" id="SSF50978">
    <property type="entry name" value="WD40 repeat-like"/>
    <property type="match status" value="1"/>
</dbReference>
<reference evidence="4" key="1">
    <citation type="submission" date="2025-08" db="UniProtKB">
        <authorList>
            <consortium name="Ensembl"/>
        </authorList>
    </citation>
    <scope>IDENTIFICATION</scope>
</reference>
<dbReference type="InterPro" id="IPR020472">
    <property type="entry name" value="WD40_PAC1"/>
</dbReference>
<dbReference type="Ensembl" id="ENSPTXT00000014421.1">
    <property type="protein sequence ID" value="ENSPTXP00000013980.1"/>
    <property type="gene ID" value="ENSPTXG00000009719.1"/>
</dbReference>
<dbReference type="Pfam" id="PF00400">
    <property type="entry name" value="WD40"/>
    <property type="match status" value="4"/>
</dbReference>
<sequence>MYFRTDVEALVEDIRKAEPLITQSRKDQVVHLILRLQEKLGQVDHKFYLFKVLRAHILPLTNVAFNKSGSCFITGSYDRTCKLWDTATGEELRSLEGHRNVVYAIAFNNPYGYVTFQNPKYTCHIFLIICIEFYFGFLFCLIDKIATGSFDKTCKLWSVDTGKCHRAEISSAQFNWDCTLIITGSMDKTCMLWNALTGKRVATLTGHDDEVLDVCFDYTGQRIASASADGSNFYPKSGKAGRLNCSQNHRFIQRSIYLPLASSVCHIKFACKQTHKINSQHTMHVNIDFFIKKRATFTQNQAKQAD</sequence>
<dbReference type="PANTHER" id="PTHR44156">
    <property type="entry name" value="SUPERNUMERARY LIMBS, ISOFORM B-RELATED"/>
    <property type="match status" value="1"/>
</dbReference>
<dbReference type="PROSITE" id="PS50294">
    <property type="entry name" value="WD_REPEATS_REGION"/>
    <property type="match status" value="1"/>
</dbReference>
<dbReference type="InterPro" id="IPR001680">
    <property type="entry name" value="WD40_rpt"/>
</dbReference>
<organism evidence="4 5">
    <name type="scientific">Pseudonaja textilis</name>
    <name type="common">Eastern brown snake</name>
    <dbReference type="NCBI Taxonomy" id="8673"/>
    <lineage>
        <taxon>Eukaryota</taxon>
        <taxon>Metazoa</taxon>
        <taxon>Chordata</taxon>
        <taxon>Craniata</taxon>
        <taxon>Vertebrata</taxon>
        <taxon>Euteleostomi</taxon>
        <taxon>Lepidosauria</taxon>
        <taxon>Squamata</taxon>
        <taxon>Bifurcata</taxon>
        <taxon>Unidentata</taxon>
        <taxon>Episquamata</taxon>
        <taxon>Toxicofera</taxon>
        <taxon>Serpentes</taxon>
        <taxon>Colubroidea</taxon>
        <taxon>Elapidae</taxon>
        <taxon>Hydrophiinae</taxon>
        <taxon>Pseudonaja</taxon>
    </lineage>
</organism>
<evidence type="ECO:0000256" key="3">
    <source>
        <dbReference type="PROSITE-ProRule" id="PRU00221"/>
    </source>
</evidence>
<dbReference type="InterPro" id="IPR015943">
    <property type="entry name" value="WD40/YVTN_repeat-like_dom_sf"/>
</dbReference>
<evidence type="ECO:0000313" key="5">
    <source>
        <dbReference type="Proteomes" id="UP000472273"/>
    </source>
</evidence>
<feature type="repeat" description="WD" evidence="3">
    <location>
        <begin position="162"/>
        <end position="203"/>
    </location>
</feature>
<dbReference type="Proteomes" id="UP000472273">
    <property type="component" value="Unplaced"/>
</dbReference>
<proteinExistence type="predicted"/>
<keyword evidence="1 3" id="KW-0853">WD repeat</keyword>
<keyword evidence="5" id="KW-1185">Reference proteome</keyword>
<evidence type="ECO:0000256" key="2">
    <source>
        <dbReference type="ARBA" id="ARBA00022737"/>
    </source>
</evidence>
<keyword evidence="2" id="KW-0677">Repeat</keyword>
<dbReference type="PROSITE" id="PS50082">
    <property type="entry name" value="WD_REPEATS_2"/>
    <property type="match status" value="2"/>
</dbReference>
<name>A0A670YQ61_PSETE</name>
<dbReference type="Gene3D" id="2.130.10.10">
    <property type="entry name" value="YVTN repeat-like/Quinoprotein amine dehydrogenase"/>
    <property type="match status" value="2"/>
</dbReference>
<evidence type="ECO:0000313" key="4">
    <source>
        <dbReference type="Ensembl" id="ENSPTXP00000013980.1"/>
    </source>
</evidence>
<gene>
    <name evidence="4" type="primary">DAW1</name>
</gene>
<dbReference type="PRINTS" id="PR00320">
    <property type="entry name" value="GPROTEINBRPT"/>
</dbReference>
<dbReference type="InterPro" id="IPR053299">
    <property type="entry name" value="ASTRA_WD_repeat"/>
</dbReference>